<organism evidence="9 11">
    <name type="scientific">Catenibacterium mitsuokai</name>
    <dbReference type="NCBI Taxonomy" id="100886"/>
    <lineage>
        <taxon>Bacteria</taxon>
        <taxon>Bacillati</taxon>
        <taxon>Bacillota</taxon>
        <taxon>Erysipelotrichia</taxon>
        <taxon>Erysipelotrichales</taxon>
        <taxon>Coprobacillaceae</taxon>
        <taxon>Catenibacterium</taxon>
    </lineage>
</organism>
<dbReference type="CDD" id="cd09607">
    <property type="entry name" value="M3B_PepF"/>
    <property type="match status" value="1"/>
</dbReference>
<evidence type="ECO:0000256" key="2">
    <source>
        <dbReference type="ARBA" id="ARBA00022723"/>
    </source>
</evidence>
<dbReference type="InterPro" id="IPR034006">
    <property type="entry name" value="M3B_PepF_2"/>
</dbReference>
<evidence type="ECO:0000313" key="12">
    <source>
        <dbReference type="Proteomes" id="UP001197492"/>
    </source>
</evidence>
<dbReference type="PANTHER" id="PTHR34217:SF1">
    <property type="entry name" value="CARBOXYPEPTIDASE 1"/>
    <property type="match status" value="1"/>
</dbReference>
<evidence type="ECO:0000313" key="9">
    <source>
        <dbReference type="EMBL" id="MBV3383344.1"/>
    </source>
</evidence>
<dbReference type="Proteomes" id="UP001197492">
    <property type="component" value="Unassembled WGS sequence"/>
</dbReference>
<dbReference type="Pfam" id="PF08439">
    <property type="entry name" value="Peptidase_M3_N"/>
    <property type="match status" value="1"/>
</dbReference>
<evidence type="ECO:0000256" key="3">
    <source>
        <dbReference type="ARBA" id="ARBA00022801"/>
    </source>
</evidence>
<dbReference type="PANTHER" id="PTHR34217">
    <property type="entry name" value="METAL-DEPENDENT CARBOXYPEPTIDASE"/>
    <property type="match status" value="1"/>
</dbReference>
<accession>A0AAW4MV27</accession>
<dbReference type="GO" id="GO:0004181">
    <property type="term" value="F:metallocarboxypeptidase activity"/>
    <property type="evidence" value="ECO:0007669"/>
    <property type="project" value="InterPro"/>
</dbReference>
<comment type="caution">
    <text evidence="9">The sequence shown here is derived from an EMBL/GenBank/DDBJ whole genome shotgun (WGS) entry which is preliminary data.</text>
</comment>
<feature type="domain" description="Oligopeptidase F N-terminal" evidence="8">
    <location>
        <begin position="114"/>
        <end position="165"/>
    </location>
</feature>
<dbReference type="Pfam" id="PF01432">
    <property type="entry name" value="Peptidase_M3"/>
    <property type="match status" value="1"/>
</dbReference>
<keyword evidence="5 6" id="KW-0482">Metalloprotease</keyword>
<dbReference type="AlphaFoldDB" id="A0AAW4MV27"/>
<keyword evidence="4 6" id="KW-0862">Zinc</keyword>
<evidence type="ECO:0000313" key="10">
    <source>
        <dbReference type="EMBL" id="MBV3393351.1"/>
    </source>
</evidence>
<dbReference type="GO" id="GO:0046872">
    <property type="term" value="F:metal ion binding"/>
    <property type="evidence" value="ECO:0007669"/>
    <property type="project" value="UniProtKB-UniRule"/>
</dbReference>
<evidence type="ECO:0000256" key="1">
    <source>
        <dbReference type="ARBA" id="ARBA00022670"/>
    </source>
</evidence>
<dbReference type="InterPro" id="IPR013647">
    <property type="entry name" value="OligopepF_N_dom"/>
</dbReference>
<dbReference type="EMBL" id="JAHOEF010000067">
    <property type="protein sequence ID" value="MBV3383344.1"/>
    <property type="molecule type" value="Genomic_DNA"/>
</dbReference>
<comment type="cofactor">
    <cofactor evidence="6">
        <name>Zn(2+)</name>
        <dbReference type="ChEBI" id="CHEBI:29105"/>
    </cofactor>
    <text evidence="6">Binds 1 zinc ion.</text>
</comment>
<evidence type="ECO:0000259" key="7">
    <source>
        <dbReference type="Pfam" id="PF01432"/>
    </source>
</evidence>
<reference evidence="9 12" key="1">
    <citation type="submission" date="2021-06" db="EMBL/GenBank/DDBJ databases">
        <title>Collection of gut derived symbiotic bacterial strains cultured from healthy donors.</title>
        <authorList>
            <person name="Lin H."/>
            <person name="Littmann E."/>
            <person name="Pamer E.G."/>
        </authorList>
    </citation>
    <scope>NUCLEOTIDE SEQUENCE</scope>
    <source>
        <strain evidence="10 12">MSK.21.70</strain>
        <strain evidence="9">MSK.21.82</strain>
    </source>
</reference>
<proteinExistence type="inferred from homology"/>
<protein>
    <submittedName>
        <fullName evidence="9">M3 family oligoendopeptidase</fullName>
    </submittedName>
</protein>
<comment type="similarity">
    <text evidence="6">Belongs to the peptidase M3 family.</text>
</comment>
<evidence type="ECO:0000313" key="11">
    <source>
        <dbReference type="Proteomes" id="UP001196408"/>
    </source>
</evidence>
<dbReference type="InterPro" id="IPR001567">
    <property type="entry name" value="Pept_M3A_M3B_dom"/>
</dbReference>
<dbReference type="InterPro" id="IPR001333">
    <property type="entry name" value="Peptidase_M32_Taq"/>
</dbReference>
<evidence type="ECO:0000256" key="4">
    <source>
        <dbReference type="ARBA" id="ARBA00022833"/>
    </source>
</evidence>
<feature type="domain" description="Peptidase M3A/M3B catalytic" evidence="7">
    <location>
        <begin position="181"/>
        <end position="561"/>
    </location>
</feature>
<dbReference type="EMBL" id="JAHOEL010000065">
    <property type="protein sequence ID" value="MBV3393351.1"/>
    <property type="molecule type" value="Genomic_DNA"/>
</dbReference>
<keyword evidence="2 6" id="KW-0479">Metal-binding</keyword>
<name>A0AAW4MV27_9FIRM</name>
<keyword evidence="12" id="KW-1185">Reference proteome</keyword>
<dbReference type="RefSeq" id="WP_217748055.1">
    <property type="nucleotide sequence ID" value="NZ_JAHOEB010000067.1"/>
</dbReference>
<dbReference type="Proteomes" id="UP001196408">
    <property type="component" value="Unassembled WGS sequence"/>
</dbReference>
<evidence type="ECO:0000259" key="8">
    <source>
        <dbReference type="Pfam" id="PF08439"/>
    </source>
</evidence>
<sequence length="581" mass="67417">MNEWNLDALYTSFQDKKFQEDLNTLKDLNKNYPAYRSEKTEAALHKIIETKIEIEKRVERLHFFIQLSLSAHTDDAEAARYLDQLNNITASMVGEDIKNNAYIAEFDLDSCQDSFIKEHAYILHEIKNKQKYVLDEKEESIIAHMKNTGSYAWMKHKDAVVSSIKVNIDGYDYPLTEVLNMAHSPDKQTRMKAYFAELEAYKPYEETIATCLSGIKGEVLYTSKLRGYESPLEESCIKSRLKMETLNTLLSVMKKNMPEIREYLKIKADYLGYQNGLPWFELYAPVVEDDEEYSFEKGSQFVVDQFYTFSKHLGDFATHAIKNHWADVYPRENKVGGAFCENIRSLKQSRFLFNYGNHFSDVITVAHEFGHGFHGKCLGDQTILNTHYPMPIGETASNFCETIVGKGALKSATPTQKIVILENTLSNAVQVICDIYSRFLFESRFFEARKQGPVSAEETKKIMLQAQIEAYGDGLDHNYLHPYMWTWKPHYYDSDYSFYNYPYAFGSLLAKGLYARYQKKTEHFPEDYETFLSVTGKMDLEDIAKTLDIDLTDESFWQSSIDIIKEDIDTFKTLLEEYKHD</sequence>
<keyword evidence="1 6" id="KW-0645">Protease</keyword>
<gene>
    <name evidence="9" type="ORF">KSV97_08990</name>
    <name evidence="10" type="ORF">KSW06_08840</name>
</gene>
<evidence type="ECO:0000256" key="5">
    <source>
        <dbReference type="ARBA" id="ARBA00023049"/>
    </source>
</evidence>
<evidence type="ECO:0000256" key="6">
    <source>
        <dbReference type="RuleBase" id="RU003435"/>
    </source>
</evidence>
<dbReference type="GO" id="GO:0006508">
    <property type="term" value="P:proteolysis"/>
    <property type="evidence" value="ECO:0007669"/>
    <property type="project" value="UniProtKB-KW"/>
</dbReference>
<dbReference type="GO" id="GO:0004222">
    <property type="term" value="F:metalloendopeptidase activity"/>
    <property type="evidence" value="ECO:0007669"/>
    <property type="project" value="InterPro"/>
</dbReference>
<keyword evidence="3 6" id="KW-0378">Hydrolase</keyword>